<protein>
    <submittedName>
        <fullName evidence="1">Uncharacterized protein</fullName>
    </submittedName>
</protein>
<evidence type="ECO:0000313" key="2">
    <source>
        <dbReference type="Proteomes" id="UP000217076"/>
    </source>
</evidence>
<dbReference type="EMBL" id="FNCV01000008">
    <property type="protein sequence ID" value="SDH57585.1"/>
    <property type="molecule type" value="Genomic_DNA"/>
</dbReference>
<dbReference type="Proteomes" id="UP000217076">
    <property type="component" value="Unassembled WGS sequence"/>
</dbReference>
<organism evidence="1 2">
    <name type="scientific">Roseospirillum parvum</name>
    <dbReference type="NCBI Taxonomy" id="83401"/>
    <lineage>
        <taxon>Bacteria</taxon>
        <taxon>Pseudomonadati</taxon>
        <taxon>Pseudomonadota</taxon>
        <taxon>Alphaproteobacteria</taxon>
        <taxon>Rhodospirillales</taxon>
        <taxon>Rhodospirillaceae</taxon>
        <taxon>Roseospirillum</taxon>
    </lineage>
</organism>
<accession>A0A1G8DIY1</accession>
<gene>
    <name evidence="1" type="ORF">SAMN05421742_10831</name>
</gene>
<evidence type="ECO:0000313" key="1">
    <source>
        <dbReference type="EMBL" id="SDH57585.1"/>
    </source>
</evidence>
<reference evidence="2" key="1">
    <citation type="submission" date="2016-10" db="EMBL/GenBank/DDBJ databases">
        <authorList>
            <person name="Varghese N."/>
            <person name="Submissions S."/>
        </authorList>
    </citation>
    <scope>NUCLEOTIDE SEQUENCE [LARGE SCALE GENOMIC DNA]</scope>
    <source>
        <strain evidence="2">930I</strain>
    </source>
</reference>
<proteinExistence type="predicted"/>
<dbReference type="AlphaFoldDB" id="A0A1G8DIY1"/>
<keyword evidence="2" id="KW-1185">Reference proteome</keyword>
<sequence length="315" mass="33476">MREKGHLRGVVGLLAQATGIGLHDVLGASKSIKPQAMQEFVDLVRNEDGVKALTRAFEVSRAYHDSYDPETVERLGDLSRSVGDSLGRAQRELAELNQSLTFEKRGGVAPGMRHVGHPSSPAYQKRRARQALDAVVDDIGLLLANWVDAPPHPELDPTTARRFAEDMKSDLEHVAGGLDLAASAAAVVMTRGLSLAIAPTLEVASLVVGARADAQQAIAEEAAGLVGQIRQRLKPGEAVSVDDLKAVMAENPDWYRRALKGTVGNILQRLANLGGKAMGEVLRYLGAQKGGGKRAAEELFDKAVSGALEIDGSGQ</sequence>
<name>A0A1G8DIY1_9PROT</name>